<dbReference type="PANTHER" id="PTHR23327">
    <property type="entry name" value="RING FINGER PROTEIN 127"/>
    <property type="match status" value="1"/>
</dbReference>
<dbReference type="eggNOG" id="KOG4159">
    <property type="taxonomic scope" value="Eukaryota"/>
</dbReference>
<evidence type="ECO:0000313" key="8">
    <source>
        <dbReference type="Proteomes" id="UP000001072"/>
    </source>
</evidence>
<evidence type="ECO:0000256" key="2">
    <source>
        <dbReference type="ARBA" id="ARBA00022771"/>
    </source>
</evidence>
<sequence>MKFGKTYDQTIRSGPKQWTQSAIGYKALKKLIRLLSEELQASGLTRSVLTTLLDSSDLAAINDPDQARTTLPFQIHSLVISTNKTTSSTFHPVCLQIGTRKAQWVNVLKASYELDVPSDDQHSLVALIRLTIEPIEESSPIESINKTQSIQEEVAISSNKQTSKETQLLIPLEHDGRFFKELQSALILIESFYKSEHESLSKHLQTFYHKLSKTVNSSTRTGIRTLYQWRPIISLYYQLQIFNHCQGIEERWEKFIESGIREKADQDLEIFIDLNHRLIELKKYSEMNSEAIRKLLKKHSKRTSLPNVTQFFNLSSQVGGNDQDMIRVLSERLVEVVPILENYECPICREIAYKPVKMNCGHRFCVRCLVKLQKSSEDRCPVCRQCVVLDTTPRALELQTKVYMERWFPKEIKLKTKDDARELAIEELNELGLPVLRSGCLIS</sequence>
<dbReference type="GeneID" id="18937324"/>
<dbReference type="Gene3D" id="3.30.40.10">
    <property type="entry name" value="Zinc/RING finger domain, C3HC4 (zinc finger)"/>
    <property type="match status" value="1"/>
</dbReference>
<evidence type="ECO:0000256" key="3">
    <source>
        <dbReference type="ARBA" id="ARBA00022833"/>
    </source>
</evidence>
<dbReference type="InParanoid" id="F4SA89"/>
<dbReference type="InterPro" id="IPR017907">
    <property type="entry name" value="Znf_RING_CS"/>
</dbReference>
<dbReference type="Pfam" id="PF15227">
    <property type="entry name" value="zf-C3HC4_4"/>
    <property type="match status" value="1"/>
</dbReference>
<dbReference type="GO" id="GO:0008270">
    <property type="term" value="F:zinc ion binding"/>
    <property type="evidence" value="ECO:0007669"/>
    <property type="project" value="UniProtKB-KW"/>
</dbReference>
<keyword evidence="3" id="KW-0862">Zinc</keyword>
<dbReference type="STRING" id="747676.F4SA89"/>
<reference evidence="8" key="1">
    <citation type="journal article" date="2011" name="Proc. Natl. Acad. Sci. U.S.A.">
        <title>Obligate biotrophy features unraveled by the genomic analysis of rust fungi.</title>
        <authorList>
            <person name="Duplessis S."/>
            <person name="Cuomo C.A."/>
            <person name="Lin Y.-C."/>
            <person name="Aerts A."/>
            <person name="Tisserant E."/>
            <person name="Veneault-Fourrey C."/>
            <person name="Joly D.L."/>
            <person name="Hacquard S."/>
            <person name="Amselem J."/>
            <person name="Cantarel B.L."/>
            <person name="Chiu R."/>
            <person name="Coutinho P.M."/>
            <person name="Feau N."/>
            <person name="Field M."/>
            <person name="Frey P."/>
            <person name="Gelhaye E."/>
            <person name="Goldberg J."/>
            <person name="Grabherr M.G."/>
            <person name="Kodira C.D."/>
            <person name="Kohler A."/>
            <person name="Kuees U."/>
            <person name="Lindquist E.A."/>
            <person name="Lucas S.M."/>
            <person name="Mago R."/>
            <person name="Mauceli E."/>
            <person name="Morin E."/>
            <person name="Murat C."/>
            <person name="Pangilinan J.L."/>
            <person name="Park R."/>
            <person name="Pearson M."/>
            <person name="Quesneville H."/>
            <person name="Rouhier N."/>
            <person name="Sakthikumar S."/>
            <person name="Salamov A.A."/>
            <person name="Schmutz J."/>
            <person name="Selles B."/>
            <person name="Shapiro H."/>
            <person name="Tanguay P."/>
            <person name="Tuskan G.A."/>
            <person name="Henrissat B."/>
            <person name="Van de Peer Y."/>
            <person name="Rouze P."/>
            <person name="Ellis J.G."/>
            <person name="Dodds P.N."/>
            <person name="Schein J.E."/>
            <person name="Zhong S."/>
            <person name="Hamelin R.C."/>
            <person name="Grigoriev I.V."/>
            <person name="Szabo L.J."/>
            <person name="Martin F."/>
        </authorList>
    </citation>
    <scope>NUCLEOTIDE SEQUENCE [LARGE SCALE GENOMIC DNA]</scope>
    <source>
        <strain evidence="8">98AG31 / pathotype 3-4-7</strain>
    </source>
</reference>
<dbReference type="SUPFAM" id="SSF57850">
    <property type="entry name" value="RING/U-box"/>
    <property type="match status" value="1"/>
</dbReference>
<evidence type="ECO:0000256" key="4">
    <source>
        <dbReference type="PROSITE-ProRule" id="PRU00175"/>
    </source>
</evidence>
<evidence type="ECO:0000313" key="7">
    <source>
        <dbReference type="EMBL" id="EGF98445.1"/>
    </source>
</evidence>
<dbReference type="Pfam" id="PF03105">
    <property type="entry name" value="SPX"/>
    <property type="match status" value="2"/>
</dbReference>
<organism evidence="8">
    <name type="scientific">Melampsora larici-populina (strain 98AG31 / pathotype 3-4-7)</name>
    <name type="common">Poplar leaf rust fungus</name>
    <dbReference type="NCBI Taxonomy" id="747676"/>
    <lineage>
        <taxon>Eukaryota</taxon>
        <taxon>Fungi</taxon>
        <taxon>Dikarya</taxon>
        <taxon>Basidiomycota</taxon>
        <taxon>Pucciniomycotina</taxon>
        <taxon>Pucciniomycetes</taxon>
        <taxon>Pucciniales</taxon>
        <taxon>Melampsoraceae</taxon>
        <taxon>Melampsora</taxon>
    </lineage>
</organism>
<keyword evidence="1" id="KW-0479">Metal-binding</keyword>
<keyword evidence="2 4" id="KW-0863">Zinc-finger</keyword>
<dbReference type="SMART" id="SM00184">
    <property type="entry name" value="RING"/>
    <property type="match status" value="1"/>
</dbReference>
<evidence type="ECO:0000256" key="1">
    <source>
        <dbReference type="ARBA" id="ARBA00022723"/>
    </source>
</evidence>
<evidence type="ECO:0000259" key="6">
    <source>
        <dbReference type="PROSITE" id="PS51382"/>
    </source>
</evidence>
<feature type="domain" description="RING-type" evidence="5">
    <location>
        <begin position="345"/>
        <end position="384"/>
    </location>
</feature>
<evidence type="ECO:0008006" key="9">
    <source>
        <dbReference type="Google" id="ProtNLM"/>
    </source>
</evidence>
<dbReference type="InterPro" id="IPR001841">
    <property type="entry name" value="Znf_RING"/>
</dbReference>
<dbReference type="InterPro" id="IPR004331">
    <property type="entry name" value="SPX_dom"/>
</dbReference>
<keyword evidence="8" id="KW-1185">Reference proteome</keyword>
<dbReference type="VEuPathDB" id="FungiDB:MELLADRAFT_95687"/>
<dbReference type="PROSITE" id="PS50089">
    <property type="entry name" value="ZF_RING_2"/>
    <property type="match status" value="1"/>
</dbReference>
<dbReference type="AlphaFoldDB" id="F4SA89"/>
<dbReference type="PANTHER" id="PTHR23327:SF51">
    <property type="entry name" value="TRANSCRIPTIONAL REGULATOR OF YEAST FORM ADHERENCE 3"/>
    <property type="match status" value="1"/>
</dbReference>
<evidence type="ECO:0000259" key="5">
    <source>
        <dbReference type="PROSITE" id="PS50089"/>
    </source>
</evidence>
<proteinExistence type="predicted"/>
<dbReference type="InterPro" id="IPR013083">
    <property type="entry name" value="Znf_RING/FYVE/PHD"/>
</dbReference>
<feature type="domain" description="SPX" evidence="6">
    <location>
        <begin position="1"/>
        <end position="313"/>
    </location>
</feature>
<dbReference type="RefSeq" id="XP_007418302.1">
    <property type="nucleotide sequence ID" value="XM_007418240.1"/>
</dbReference>
<dbReference type="Proteomes" id="UP000001072">
    <property type="component" value="Unassembled WGS sequence"/>
</dbReference>
<dbReference type="OrthoDB" id="5588846at2759"/>
<protein>
    <recommendedName>
        <fullName evidence="9">RING-type domain-containing protein</fullName>
    </recommendedName>
</protein>
<dbReference type="EMBL" id="GL883176">
    <property type="protein sequence ID" value="EGF98445.1"/>
    <property type="molecule type" value="Genomic_DNA"/>
</dbReference>
<gene>
    <name evidence="7" type="ORF">MELLADRAFT_95687</name>
</gene>
<dbReference type="HOGENOM" id="CLU_017137_2_1_1"/>
<dbReference type="PROSITE" id="PS51382">
    <property type="entry name" value="SPX"/>
    <property type="match status" value="1"/>
</dbReference>
<name>F4SA89_MELLP</name>
<dbReference type="PROSITE" id="PS00518">
    <property type="entry name" value="ZF_RING_1"/>
    <property type="match status" value="1"/>
</dbReference>
<dbReference type="KEGG" id="mlr:MELLADRAFT_95687"/>
<accession>F4SA89</accession>